<evidence type="ECO:0000313" key="5">
    <source>
        <dbReference type="EMBL" id="KAK5696652.1"/>
    </source>
</evidence>
<dbReference type="PANTHER" id="PTHR43802">
    <property type="entry name" value="ENOYL-COA HYDRATASE"/>
    <property type="match status" value="1"/>
</dbReference>
<keyword evidence="2" id="KW-0843">Virulence</keyword>
<dbReference type="AlphaFoldDB" id="A0AAN7W5S1"/>
<feature type="domain" description="DUF6594" evidence="4">
    <location>
        <begin position="278"/>
        <end position="470"/>
    </location>
</feature>
<dbReference type="PANTHER" id="PTHR43802:SF1">
    <property type="entry name" value="IP11341P-RELATED"/>
    <property type="match status" value="1"/>
</dbReference>
<evidence type="ECO:0000259" key="4">
    <source>
        <dbReference type="Pfam" id="PF20237"/>
    </source>
</evidence>
<proteinExistence type="inferred from homology"/>
<feature type="transmembrane region" description="Helical" evidence="3">
    <location>
        <begin position="458"/>
        <end position="477"/>
    </location>
</feature>
<keyword evidence="3" id="KW-0472">Membrane</keyword>
<evidence type="ECO:0000256" key="1">
    <source>
        <dbReference type="ARBA" id="ARBA00005254"/>
    </source>
</evidence>
<keyword evidence="3" id="KW-0812">Transmembrane</keyword>
<gene>
    <name evidence="5" type="ORF">LTR97_007956</name>
</gene>
<dbReference type="NCBIfam" id="NF006108">
    <property type="entry name" value="PRK08259.1"/>
    <property type="match status" value="1"/>
</dbReference>
<name>A0AAN7W5S1_9PEZI</name>
<accession>A0AAN7W5S1</accession>
<organism evidence="5 6">
    <name type="scientific">Elasticomyces elasticus</name>
    <dbReference type="NCBI Taxonomy" id="574655"/>
    <lineage>
        <taxon>Eukaryota</taxon>
        <taxon>Fungi</taxon>
        <taxon>Dikarya</taxon>
        <taxon>Ascomycota</taxon>
        <taxon>Pezizomycotina</taxon>
        <taxon>Dothideomycetes</taxon>
        <taxon>Dothideomycetidae</taxon>
        <taxon>Mycosphaerellales</taxon>
        <taxon>Teratosphaeriaceae</taxon>
        <taxon>Elasticomyces</taxon>
    </lineage>
</organism>
<dbReference type="InterPro" id="IPR001753">
    <property type="entry name" value="Enoyl-CoA_hydra/iso"/>
</dbReference>
<keyword evidence="3" id="KW-1133">Transmembrane helix</keyword>
<dbReference type="Gene3D" id="3.90.226.10">
    <property type="entry name" value="2-enoyl-CoA Hydratase, Chain A, domain 1"/>
    <property type="match status" value="1"/>
</dbReference>
<dbReference type="Pfam" id="PF20237">
    <property type="entry name" value="DUF6594"/>
    <property type="match status" value="1"/>
</dbReference>
<dbReference type="InterPro" id="IPR029045">
    <property type="entry name" value="ClpP/crotonase-like_dom_sf"/>
</dbReference>
<dbReference type="InterPro" id="IPR046529">
    <property type="entry name" value="DUF6594"/>
</dbReference>
<reference evidence="5" key="1">
    <citation type="submission" date="2023-08" db="EMBL/GenBank/DDBJ databases">
        <title>Black Yeasts Isolated from many extreme environments.</title>
        <authorList>
            <person name="Coleine C."/>
            <person name="Stajich J.E."/>
            <person name="Selbmann L."/>
        </authorList>
    </citation>
    <scope>NUCLEOTIDE SEQUENCE</scope>
    <source>
        <strain evidence="5">CCFEE 5810</strain>
    </source>
</reference>
<evidence type="ECO:0000256" key="2">
    <source>
        <dbReference type="ARBA" id="ARBA00023026"/>
    </source>
</evidence>
<evidence type="ECO:0000256" key="3">
    <source>
        <dbReference type="SAM" id="Phobius"/>
    </source>
</evidence>
<dbReference type="Pfam" id="PF00378">
    <property type="entry name" value="ECH_1"/>
    <property type="match status" value="1"/>
</dbReference>
<evidence type="ECO:0000313" key="6">
    <source>
        <dbReference type="Proteomes" id="UP001310594"/>
    </source>
</evidence>
<comment type="similarity">
    <text evidence="1">Belongs to the enoyl-CoA hydratase/isomerase family.</text>
</comment>
<sequence>MAEEDTVLVDRSTNGITTVTINRPRRRNAVDTPTAQKLYDALLAFDADETSRICILTGSEGTFCAGFDLHTVSQTPLPSAPAAGSPSIAPMGPSRLRLSKPLIVAIEGHAVAGGLELALLADMRVASSTAIFGVFCRRWGVPLIDGGTVRLPRIVGFGRAMDMVLTGRAVDAQEALAMGLANRVVPKGQALAEATKLAEELLKWPQKYPTARKMDAHLRPRPPNTSETPGMVPHLSVMRSRAVDSRSSVSESRSQRLWADGTDWTKAFAAYTEHDYEFRAFEALHLLSIKAHERELLNVANKVVAEGNKQSPNFEIDSIREKLKQYCEAVDRLEKVLGRQNTAYRVPNGEATLLETTFQLDERSSYTPSNDPIRRFLGDKLPGWCRFLFLERVSPRMSLTTVLDRFTVAFFGGASLLVQMIIMTFWTSKTARLVTVCVATLLFAWYMTFLTSAKKQEILGATAAYAAVMVVYVGNALPSSS</sequence>
<dbReference type="SUPFAM" id="SSF52096">
    <property type="entry name" value="ClpP/crotonase"/>
    <property type="match status" value="1"/>
</dbReference>
<dbReference type="CDD" id="cd06558">
    <property type="entry name" value="crotonase-like"/>
    <property type="match status" value="1"/>
</dbReference>
<protein>
    <recommendedName>
        <fullName evidence="4">DUF6594 domain-containing protein</fullName>
    </recommendedName>
</protein>
<feature type="transmembrane region" description="Helical" evidence="3">
    <location>
        <begin position="406"/>
        <end position="426"/>
    </location>
</feature>
<dbReference type="Proteomes" id="UP001310594">
    <property type="component" value="Unassembled WGS sequence"/>
</dbReference>
<comment type="caution">
    <text evidence="5">The sequence shown here is derived from an EMBL/GenBank/DDBJ whole genome shotgun (WGS) entry which is preliminary data.</text>
</comment>
<dbReference type="EMBL" id="JAVRQU010000012">
    <property type="protein sequence ID" value="KAK5696652.1"/>
    <property type="molecule type" value="Genomic_DNA"/>
</dbReference>
<feature type="transmembrane region" description="Helical" evidence="3">
    <location>
        <begin position="433"/>
        <end position="452"/>
    </location>
</feature>